<evidence type="ECO:0008006" key="3">
    <source>
        <dbReference type="Google" id="ProtNLM"/>
    </source>
</evidence>
<gene>
    <name evidence="1" type="ORF">Poly59_12190</name>
</gene>
<proteinExistence type="predicted"/>
<accession>A0A5C6FA96</accession>
<dbReference type="Proteomes" id="UP000317977">
    <property type="component" value="Unassembled WGS sequence"/>
</dbReference>
<reference evidence="1 2" key="1">
    <citation type="submission" date="2019-02" db="EMBL/GenBank/DDBJ databases">
        <title>Deep-cultivation of Planctomycetes and their phenomic and genomic characterization uncovers novel biology.</title>
        <authorList>
            <person name="Wiegand S."/>
            <person name="Jogler M."/>
            <person name="Boedeker C."/>
            <person name="Pinto D."/>
            <person name="Vollmers J."/>
            <person name="Rivas-Marin E."/>
            <person name="Kohn T."/>
            <person name="Peeters S.H."/>
            <person name="Heuer A."/>
            <person name="Rast P."/>
            <person name="Oberbeckmann S."/>
            <person name="Bunk B."/>
            <person name="Jeske O."/>
            <person name="Meyerdierks A."/>
            <person name="Storesund J.E."/>
            <person name="Kallscheuer N."/>
            <person name="Luecker S."/>
            <person name="Lage O.M."/>
            <person name="Pohl T."/>
            <person name="Merkel B.J."/>
            <person name="Hornburger P."/>
            <person name="Mueller R.-W."/>
            <person name="Bruemmer F."/>
            <person name="Labrenz M."/>
            <person name="Spormann A.M."/>
            <person name="Op Den Camp H."/>
            <person name="Overmann J."/>
            <person name="Amann R."/>
            <person name="Jetten M.S.M."/>
            <person name="Mascher T."/>
            <person name="Medema M.H."/>
            <person name="Devos D.P."/>
            <person name="Kaster A.-K."/>
            <person name="Ovreas L."/>
            <person name="Rohde M."/>
            <person name="Galperin M.Y."/>
            <person name="Jogler C."/>
        </authorList>
    </citation>
    <scope>NUCLEOTIDE SEQUENCE [LARGE SCALE GENOMIC DNA]</scope>
    <source>
        <strain evidence="1 2">Poly59</strain>
    </source>
</reference>
<evidence type="ECO:0000313" key="1">
    <source>
        <dbReference type="EMBL" id="TWU58308.1"/>
    </source>
</evidence>
<dbReference type="AlphaFoldDB" id="A0A5C6FA96"/>
<evidence type="ECO:0000313" key="2">
    <source>
        <dbReference type="Proteomes" id="UP000317977"/>
    </source>
</evidence>
<dbReference type="RefSeq" id="WP_146533065.1">
    <property type="nucleotide sequence ID" value="NZ_SJPX01000001.1"/>
</dbReference>
<organism evidence="1 2">
    <name type="scientific">Rubripirellula reticaptiva</name>
    <dbReference type="NCBI Taxonomy" id="2528013"/>
    <lineage>
        <taxon>Bacteria</taxon>
        <taxon>Pseudomonadati</taxon>
        <taxon>Planctomycetota</taxon>
        <taxon>Planctomycetia</taxon>
        <taxon>Pirellulales</taxon>
        <taxon>Pirellulaceae</taxon>
        <taxon>Rubripirellula</taxon>
    </lineage>
</organism>
<comment type="caution">
    <text evidence="1">The sequence shown here is derived from an EMBL/GenBank/DDBJ whole genome shotgun (WGS) entry which is preliminary data.</text>
</comment>
<name>A0A5C6FA96_9BACT</name>
<dbReference type="Gene3D" id="3.90.550.10">
    <property type="entry name" value="Spore Coat Polysaccharide Biosynthesis Protein SpsA, Chain A"/>
    <property type="match status" value="1"/>
</dbReference>
<dbReference type="InterPro" id="IPR029044">
    <property type="entry name" value="Nucleotide-diphossugar_trans"/>
</dbReference>
<keyword evidence="2" id="KW-1185">Reference proteome</keyword>
<dbReference type="SUPFAM" id="SSF53448">
    <property type="entry name" value="Nucleotide-diphospho-sugar transferases"/>
    <property type="match status" value="1"/>
</dbReference>
<protein>
    <recommendedName>
        <fullName evidence="3">GNT-I family protein</fullName>
    </recommendedName>
</protein>
<dbReference type="EMBL" id="SJPX01000001">
    <property type="protein sequence ID" value="TWU58308.1"/>
    <property type="molecule type" value="Genomic_DNA"/>
</dbReference>
<sequence>MSPILYIIFNRPDHTQRSFEQIRALAPSVLYVAADAPRQGHEGEAERTLQARAITEDIDWPCKVHRLYADENMGCGRRISSAITEVLKDHETLITLEDDCIVEPTFFPYCETLLDRYRHDQRIMAISGDNFQNGNSRTNHSYYFSRYPHCWGWATWRRAWQHFDLKMTRWPEIRESNQLSHFCEGEQQIAYWQHMFDAVQDGSVDSWAFPWTLACWLQNGLTVLPNQNLVSNIGFDRDATHTSVNTAYAHLPTSPLGELNHSDEVFRHAEADRYTDEILYSGPWQRSRTKRRRLFSRKTLFGKRTAA</sequence>
<dbReference type="OrthoDB" id="5180856at2"/>